<evidence type="ECO:0000313" key="1">
    <source>
        <dbReference type="EMBL" id="EAT15013.1"/>
    </source>
</evidence>
<reference evidence="1" key="1">
    <citation type="submission" date="2006-05" db="EMBL/GenBank/DDBJ databases">
        <title>Annotation of the draft genome assembly of Desulfuromonas acetoxidans DSM 684.</title>
        <authorList>
            <consortium name="US DOE Joint Genome Institute (JGI-ORNL)"/>
            <person name="Larimer F."/>
            <person name="Land M."/>
            <person name="Hauser L."/>
        </authorList>
    </citation>
    <scope>NUCLEOTIDE SEQUENCE [LARGE SCALE GENOMIC DNA]</scope>
    <source>
        <strain evidence="1">DSM 684</strain>
    </source>
</reference>
<dbReference type="RefSeq" id="WP_006001544.1">
    <property type="nucleotide sequence ID" value="NZ_AAEW02000014.1"/>
</dbReference>
<protein>
    <recommendedName>
        <fullName evidence="3">Salt-induced outer membrane protein</fullName>
    </recommendedName>
</protein>
<name>Q1JXY0_DESA6</name>
<dbReference type="Proteomes" id="UP000005695">
    <property type="component" value="Unassembled WGS sequence"/>
</dbReference>
<dbReference type="AlphaFoldDB" id="Q1JXY0"/>
<proteinExistence type="predicted"/>
<reference evidence="1" key="2">
    <citation type="submission" date="2006-05" db="EMBL/GenBank/DDBJ databases">
        <title>Sequencing of the draft genome and assembly of Desulfuromonas acetoxidans DSM 684.</title>
        <authorList>
            <consortium name="US DOE Joint Genome Institute (JGI-PGF)"/>
            <person name="Copeland A."/>
            <person name="Lucas S."/>
            <person name="Lapidus A."/>
            <person name="Barry K."/>
            <person name="Detter J.C."/>
            <person name="Glavina del Rio T."/>
            <person name="Hammon N."/>
            <person name="Israni S."/>
            <person name="Dalin E."/>
            <person name="Tice H."/>
            <person name="Bruce D."/>
            <person name="Pitluck S."/>
            <person name="Richardson P."/>
        </authorList>
    </citation>
    <scope>NUCLEOTIDE SEQUENCE [LARGE SCALE GENOMIC DNA]</scope>
    <source>
        <strain evidence="1">DSM 684</strain>
    </source>
</reference>
<gene>
    <name evidence="1" type="ORF">Dace_1090</name>
</gene>
<dbReference type="InterPro" id="IPR007433">
    <property type="entry name" value="DUF481"/>
</dbReference>
<accession>Q1JXY0</accession>
<organism evidence="1 2">
    <name type="scientific">Desulfuromonas acetoxidans (strain DSM 684 / 11070)</name>
    <dbReference type="NCBI Taxonomy" id="281689"/>
    <lineage>
        <taxon>Bacteria</taxon>
        <taxon>Pseudomonadati</taxon>
        <taxon>Thermodesulfobacteriota</taxon>
        <taxon>Desulfuromonadia</taxon>
        <taxon>Desulfuromonadales</taxon>
        <taxon>Desulfuromonadaceae</taxon>
        <taxon>Desulfuromonas</taxon>
    </lineage>
</organism>
<keyword evidence="2" id="KW-1185">Reference proteome</keyword>
<dbReference type="OrthoDB" id="5405356at2"/>
<dbReference type="Pfam" id="PF04338">
    <property type="entry name" value="DUF481"/>
    <property type="match status" value="1"/>
</dbReference>
<dbReference type="EMBL" id="AAEW02000014">
    <property type="protein sequence ID" value="EAT15013.1"/>
    <property type="molecule type" value="Genomic_DNA"/>
</dbReference>
<evidence type="ECO:0008006" key="3">
    <source>
        <dbReference type="Google" id="ProtNLM"/>
    </source>
</evidence>
<sequence>MFNDIDLNHPVKEGTMNHLRRFAVVTIVLILASTAWGADAPGTWKDQAELAYVDTSGNTDVTTLSAKNKLTYQFTDRVTGLWKVEILNGKSDGERNAESYFTELRSDYACTDLLYYYAQASWLKDRFADIDSRTVLGAGSGYKFLTGPKHHLVGEAGLTYTIEKLTDDSDDEYVGGRLFGQYDYQINDTSTFTQNAELFLDLEQMSNYRLNTETALTTALNSVLSFKTSYVIKYDNEPADGTEHTDTILAASLVANF</sequence>
<evidence type="ECO:0000313" key="2">
    <source>
        <dbReference type="Proteomes" id="UP000005695"/>
    </source>
</evidence>
<comment type="caution">
    <text evidence="1">The sequence shown here is derived from an EMBL/GenBank/DDBJ whole genome shotgun (WGS) entry which is preliminary data.</text>
</comment>